<feature type="non-terminal residue" evidence="1">
    <location>
        <position position="1"/>
    </location>
</feature>
<dbReference type="Proteomes" id="UP000030653">
    <property type="component" value="Unassembled WGS sequence"/>
</dbReference>
<protein>
    <submittedName>
        <fullName evidence="1">Uncharacterized protein</fullName>
    </submittedName>
</protein>
<reference evidence="1 2" key="1">
    <citation type="journal article" date="2012" name="Science">
        <title>The Paleozoic origin of enzymatic lignin decomposition reconstructed from 31 fungal genomes.</title>
        <authorList>
            <person name="Floudas D."/>
            <person name="Binder M."/>
            <person name="Riley R."/>
            <person name="Barry K."/>
            <person name="Blanchette R.A."/>
            <person name="Henrissat B."/>
            <person name="Martinez A.T."/>
            <person name="Otillar R."/>
            <person name="Spatafora J.W."/>
            <person name="Yadav J.S."/>
            <person name="Aerts A."/>
            <person name="Benoit I."/>
            <person name="Boyd A."/>
            <person name="Carlson A."/>
            <person name="Copeland A."/>
            <person name="Coutinho P.M."/>
            <person name="de Vries R.P."/>
            <person name="Ferreira P."/>
            <person name="Findley K."/>
            <person name="Foster B."/>
            <person name="Gaskell J."/>
            <person name="Glotzer D."/>
            <person name="Gorecki P."/>
            <person name="Heitman J."/>
            <person name="Hesse C."/>
            <person name="Hori C."/>
            <person name="Igarashi K."/>
            <person name="Jurgens J.A."/>
            <person name="Kallen N."/>
            <person name="Kersten P."/>
            <person name="Kohler A."/>
            <person name="Kuees U."/>
            <person name="Kumar T.K.A."/>
            <person name="Kuo A."/>
            <person name="LaButti K."/>
            <person name="Larrondo L.F."/>
            <person name="Lindquist E."/>
            <person name="Ling A."/>
            <person name="Lombard V."/>
            <person name="Lucas S."/>
            <person name="Lundell T."/>
            <person name="Martin R."/>
            <person name="McLaughlin D.J."/>
            <person name="Morgenstern I."/>
            <person name="Morin E."/>
            <person name="Murat C."/>
            <person name="Nagy L.G."/>
            <person name="Nolan M."/>
            <person name="Ohm R.A."/>
            <person name="Patyshakuliyeva A."/>
            <person name="Rokas A."/>
            <person name="Ruiz-Duenas F.J."/>
            <person name="Sabat G."/>
            <person name="Salamov A."/>
            <person name="Samejima M."/>
            <person name="Schmutz J."/>
            <person name="Slot J.C."/>
            <person name="St John F."/>
            <person name="Stenlid J."/>
            <person name="Sun H."/>
            <person name="Sun S."/>
            <person name="Syed K."/>
            <person name="Tsang A."/>
            <person name="Wiebenga A."/>
            <person name="Young D."/>
            <person name="Pisabarro A."/>
            <person name="Eastwood D.C."/>
            <person name="Martin F."/>
            <person name="Cullen D."/>
            <person name="Grigoriev I.V."/>
            <person name="Hibbett D.S."/>
        </authorList>
    </citation>
    <scope>NUCLEOTIDE SEQUENCE [LARGE SCALE GENOMIC DNA]</scope>
    <source>
        <strain evidence="1 2">DJM-731 SS1</strain>
    </source>
</reference>
<accession>M5G7U9</accession>
<evidence type="ECO:0000313" key="1">
    <source>
        <dbReference type="EMBL" id="EJU06281.1"/>
    </source>
</evidence>
<proteinExistence type="predicted"/>
<organism evidence="1 2">
    <name type="scientific">Dacryopinax primogenitus (strain DJM 731)</name>
    <name type="common">Brown rot fungus</name>
    <dbReference type="NCBI Taxonomy" id="1858805"/>
    <lineage>
        <taxon>Eukaryota</taxon>
        <taxon>Fungi</taxon>
        <taxon>Dikarya</taxon>
        <taxon>Basidiomycota</taxon>
        <taxon>Agaricomycotina</taxon>
        <taxon>Dacrymycetes</taxon>
        <taxon>Dacrymycetales</taxon>
        <taxon>Dacrymycetaceae</taxon>
        <taxon>Dacryopinax</taxon>
    </lineage>
</organism>
<dbReference type="HOGENOM" id="CLU_1219659_0_0_1"/>
<keyword evidence="2" id="KW-1185">Reference proteome</keyword>
<name>M5G7U9_DACPD</name>
<sequence>MSGGWLFSFNHRQQANERARKRRLHSFPAGSGSDSLHFMIYPSDLEFTSFTLPAEDIVFRCATKWGVSTITRQAAGQSTDLATIEWDYTGKKIRATIQFQGHGKRSLGDFLEPVDDHGIEHQFRAGNRILHCAYTSDRFVLTSPDDVLLGYDTRVPSGFSRHPVPETFDASVDLLDAMGTVFAAYICMERFRLDGRTSITAKPYSQAWQMTGPGGLSLQAPENAM</sequence>
<dbReference type="AlphaFoldDB" id="M5G7U9"/>
<evidence type="ECO:0000313" key="2">
    <source>
        <dbReference type="Proteomes" id="UP000030653"/>
    </source>
</evidence>
<dbReference type="GeneID" id="63686604"/>
<dbReference type="RefSeq" id="XP_040633175.1">
    <property type="nucleotide sequence ID" value="XM_040771542.1"/>
</dbReference>
<gene>
    <name evidence="1" type="ORF">DACRYDRAFT_19510</name>
</gene>
<dbReference type="EMBL" id="JH795855">
    <property type="protein sequence ID" value="EJU06281.1"/>
    <property type="molecule type" value="Genomic_DNA"/>
</dbReference>